<evidence type="ECO:0000256" key="1">
    <source>
        <dbReference type="SAM" id="Phobius"/>
    </source>
</evidence>
<name>A0ABY5TW35_9BACT</name>
<keyword evidence="1" id="KW-0472">Membrane</keyword>
<dbReference type="Proteomes" id="UP001058364">
    <property type="component" value="Chromosome"/>
</dbReference>
<dbReference type="RefSeq" id="WP_027123232.1">
    <property type="nucleotide sequence ID" value="NZ_CP103423.1"/>
</dbReference>
<sequence>MDGITLSVIAGILLTLIIAVIIFQVIAEKKKRNKIKKEKEKLVQLERELLITIVYKMNAIIEINQKNLDSFIVSIGKIKMKDLKNFAHDQLELIIREDSYKKVFIDNPFDKNESVHFNINKLLEAPSNLWNKRNIEQLEYFKNLENIYLESNKEKYLLNKEQFKKEVLNEK</sequence>
<feature type="transmembrane region" description="Helical" evidence="1">
    <location>
        <begin position="6"/>
        <end position="27"/>
    </location>
</feature>
<gene>
    <name evidence="2" type="ORF">NX772_01155</name>
</gene>
<protein>
    <submittedName>
        <fullName evidence="2">Uncharacterized protein</fullName>
    </submittedName>
</protein>
<reference evidence="2" key="1">
    <citation type="submission" date="2022-08" db="EMBL/GenBank/DDBJ databases">
        <title>Complete genome sequence of Mycoplasma molare type strain H 542.</title>
        <authorList>
            <person name="Spergser J."/>
        </authorList>
    </citation>
    <scope>NUCLEOTIDE SEQUENCE</scope>
    <source>
        <strain evidence="2">H 542</strain>
    </source>
</reference>
<evidence type="ECO:0000313" key="3">
    <source>
        <dbReference type="Proteomes" id="UP001058364"/>
    </source>
</evidence>
<evidence type="ECO:0000313" key="2">
    <source>
        <dbReference type="EMBL" id="UWD34420.1"/>
    </source>
</evidence>
<organism evidence="2 3">
    <name type="scientific">Mesomycoplasma molare</name>
    <dbReference type="NCBI Taxonomy" id="171288"/>
    <lineage>
        <taxon>Bacteria</taxon>
        <taxon>Bacillati</taxon>
        <taxon>Mycoplasmatota</taxon>
        <taxon>Mycoplasmoidales</taxon>
        <taxon>Metamycoplasmataceae</taxon>
        <taxon>Mesomycoplasma</taxon>
    </lineage>
</organism>
<dbReference type="EMBL" id="CP103423">
    <property type="protein sequence ID" value="UWD34420.1"/>
    <property type="molecule type" value="Genomic_DNA"/>
</dbReference>
<keyword evidence="1" id="KW-0812">Transmembrane</keyword>
<proteinExistence type="predicted"/>
<accession>A0ABY5TW35</accession>
<keyword evidence="3" id="KW-1185">Reference proteome</keyword>
<dbReference type="NCBIfam" id="NF045939">
    <property type="entry name" value="MHJ_0274_fam"/>
    <property type="match status" value="1"/>
</dbReference>
<keyword evidence="1" id="KW-1133">Transmembrane helix</keyword>